<dbReference type="GO" id="GO:0016787">
    <property type="term" value="F:hydrolase activity"/>
    <property type="evidence" value="ECO:0007669"/>
    <property type="project" value="InterPro"/>
</dbReference>
<dbReference type="InterPro" id="IPR010496">
    <property type="entry name" value="AL/BT2_dom"/>
</dbReference>
<dbReference type="Gene3D" id="2.60.120.560">
    <property type="entry name" value="Exo-inulinase, domain 1"/>
    <property type="match status" value="1"/>
</dbReference>
<dbReference type="Proteomes" id="UP000662873">
    <property type="component" value="Chromosome"/>
</dbReference>
<name>A0A809R7J6_9BACT</name>
<evidence type="ECO:0000313" key="3">
    <source>
        <dbReference type="Proteomes" id="UP000662873"/>
    </source>
</evidence>
<sequence length="216" mass="24036">MFALATLLCLSSFPQSPPPGAIVLFDGSNTDAWVHRGAMQPCQWEVRDGAMLVKSGTPDIMTKQEFGEYRLHLEFWLPLEADKKDQGRANSGVYNQGRYEIQILDNWQNSTYAMGGCGALYGLKDPDSNAIKPPETWNSYDIVMRGAKVDPKGNLIAKPRISVWHNGVRIHNDFEIPKSATTAGLEGPWATKGPILLQNHGSAIRFRNIWLVPLDN</sequence>
<gene>
    <name evidence="2" type="ORF">NPRO_10440</name>
</gene>
<feature type="domain" description="3-keto-alpha-glucoside-1,2-lyase/3-keto-2-hydroxy-glucal hydratase" evidence="1">
    <location>
        <begin position="20"/>
        <end position="211"/>
    </location>
</feature>
<dbReference type="EMBL" id="AP021858">
    <property type="protein sequence ID" value="BBO23449.1"/>
    <property type="molecule type" value="Genomic_DNA"/>
</dbReference>
<dbReference type="Pfam" id="PF06439">
    <property type="entry name" value="3keto-disac_hyd"/>
    <property type="match status" value="1"/>
</dbReference>
<organism evidence="2 3">
    <name type="scientific">Candidatus Nitrosymbiomonas proteolyticus</name>
    <dbReference type="NCBI Taxonomy" id="2608984"/>
    <lineage>
        <taxon>Bacteria</taxon>
        <taxon>Bacillati</taxon>
        <taxon>Armatimonadota</taxon>
        <taxon>Armatimonadota incertae sedis</taxon>
        <taxon>Candidatus Nitrosymbiomonas</taxon>
    </lineage>
</organism>
<accession>A0A809R7J6</accession>
<evidence type="ECO:0000259" key="1">
    <source>
        <dbReference type="Pfam" id="PF06439"/>
    </source>
</evidence>
<protein>
    <recommendedName>
        <fullName evidence="1">3-keto-alpha-glucoside-1,2-lyase/3-keto-2-hydroxy-glucal hydratase domain-containing protein</fullName>
    </recommendedName>
</protein>
<proteinExistence type="predicted"/>
<dbReference type="AlphaFoldDB" id="A0A809R7J6"/>
<evidence type="ECO:0000313" key="2">
    <source>
        <dbReference type="EMBL" id="BBO23449.1"/>
    </source>
</evidence>
<dbReference type="KEGG" id="npy:NPRO_10440"/>
<reference evidence="2" key="1">
    <citation type="journal article" name="DNA Res.">
        <title>The physiological potential of anammox bacteria as revealed by their core genome structure.</title>
        <authorList>
            <person name="Okubo T."/>
            <person name="Toyoda A."/>
            <person name="Fukuhara K."/>
            <person name="Uchiyama I."/>
            <person name="Harigaya Y."/>
            <person name="Kuroiwa M."/>
            <person name="Suzuki T."/>
            <person name="Murakami Y."/>
            <person name="Suwa Y."/>
            <person name="Takami H."/>
        </authorList>
    </citation>
    <scope>NUCLEOTIDE SEQUENCE</scope>
    <source>
        <strain evidence="2">317325-2</strain>
    </source>
</reference>